<feature type="region of interest" description="Disordered" evidence="1">
    <location>
        <begin position="396"/>
        <end position="462"/>
    </location>
</feature>
<reference evidence="3 4" key="1">
    <citation type="submission" date="2014-11" db="EMBL/GenBank/DDBJ databases">
        <authorList>
            <person name="Wibberg Daniel"/>
        </authorList>
    </citation>
    <scope>NUCLEOTIDE SEQUENCE [LARGE SCALE GENOMIC DNA]</scope>
    <source>
        <strain evidence="3">Rhizoctonia solani AG1-IB 7/3/14</strain>
    </source>
</reference>
<feature type="region of interest" description="Disordered" evidence="1">
    <location>
        <begin position="186"/>
        <end position="370"/>
    </location>
</feature>
<feature type="compositionally biased region" description="Basic and acidic residues" evidence="1">
    <location>
        <begin position="290"/>
        <end position="306"/>
    </location>
</feature>
<dbReference type="InterPro" id="IPR057379">
    <property type="entry name" value="PH_SPO71"/>
</dbReference>
<gene>
    <name evidence="3" type="ORF">RSOLAG1IB_04843</name>
</gene>
<feature type="compositionally biased region" description="Polar residues" evidence="1">
    <location>
        <begin position="15"/>
        <end position="26"/>
    </location>
</feature>
<name>A0A0B7G1Z6_THACB</name>
<evidence type="ECO:0000313" key="3">
    <source>
        <dbReference type="EMBL" id="CEL62487.1"/>
    </source>
</evidence>
<dbReference type="PANTHER" id="PTHR28076:SF1">
    <property type="entry name" value="PROSPORE MEMBRANE ADAPTER PROTEIN SPO71"/>
    <property type="match status" value="1"/>
</dbReference>
<dbReference type="Pfam" id="PF23207">
    <property type="entry name" value="PH_SPO71"/>
    <property type="match status" value="1"/>
</dbReference>
<dbReference type="AlphaFoldDB" id="A0A0B7G1Z6"/>
<proteinExistence type="predicted"/>
<sequence>MPHVNIAPVGVTEAPQQASVTRNSSLGVYPSPATKDHLDDDHFRSRRRIFIGPMPENIAARLRAASSGDTSAVISTGEFTEADFARDNIANDEDTSSSESECHDDHSESGSEPDRGSHTTSAQARRISRKRLLRAFVSRGGDRKHFSEREIWKKWHAGGWSRVPLPADASARRWVGASFEVGMDILGDMGSSPTSRLQDEQEDDVANGLQSPTTRSGSEYQSGNDPVSPPPPSRTTTMETFMTARSRRSSNSDEEGSIFDARPKGKSKLSEDEAAENPNNISKASLLQSKVREPSSHTSDATRRADTPVSAFPLLRNSSQTSKPRPHSTLGIPNILGGHSKPGPSNASEPHLPALLSPQSRSPESKETRLRSALRRNFDALKGGSLKQRSVVFAESPKPLSETAPDPFSKLPRSTSLSTPSALPAIARAPPESPASPAEVLNRESEPTDTTSAGAAVALQTQQNRIPEDGIMLRDRMLVRAAYNRSSGLPKPYDEAEARRHPDTQEMQWKEMLVVWRRSNDKEDRVELYQDYTTPGKERILGHKDLAFVVPLTEGVTNVSLYSHVDSTFCLTCPPTPVRTGTPSKRARFHRAPIGTNIFVCKIKSRTRALNWIWNLWRYLGGKLPDTIDIHCPALGTRVRVDIPDLDHGASDSWKRFTRSYLIKACGRSLRGLPDWDSMMESPAFRGSRLELAWRKESKLDWVWQETDEEGREIDWQVLFGLALRQPSLPSQLEIRLGLHAPTHVGLSDGSNLDEPPALEGYLHRIKPKTLTRTNVYLTSHDGYLFTLRYADAEPPTPPVLVQEPLGDTGRQTARQKELRRARCMILNADGYIDLRSILAVRRAVEPTPPVGTIDIGVARSTKRLADDTREHDDFDDVWVDQADASDDEDEGGDEYLSRNEDKVRLKMKRSFELIMRSGRVVRFEV</sequence>
<feature type="compositionally biased region" description="Polar residues" evidence="1">
    <location>
        <begin position="208"/>
        <end position="225"/>
    </location>
</feature>
<feature type="domain" description="Prospore membrane adapter protein SPO71 PH" evidence="2">
    <location>
        <begin position="471"/>
        <end position="623"/>
    </location>
</feature>
<feature type="region of interest" description="Disordered" evidence="1">
    <location>
        <begin position="84"/>
        <end position="126"/>
    </location>
</feature>
<evidence type="ECO:0000256" key="1">
    <source>
        <dbReference type="SAM" id="MobiDB-lite"/>
    </source>
</evidence>
<accession>A0A0B7G1Z6</accession>
<feature type="compositionally biased region" description="Polar residues" evidence="1">
    <location>
        <begin position="412"/>
        <end position="421"/>
    </location>
</feature>
<feature type="compositionally biased region" description="Basic and acidic residues" evidence="1">
    <location>
        <begin position="100"/>
        <end position="117"/>
    </location>
</feature>
<organism evidence="3 4">
    <name type="scientific">Thanatephorus cucumeris (strain AG1-IB / isolate 7/3/14)</name>
    <name type="common">Lettuce bottom rot fungus</name>
    <name type="synonym">Rhizoctonia solani</name>
    <dbReference type="NCBI Taxonomy" id="1108050"/>
    <lineage>
        <taxon>Eukaryota</taxon>
        <taxon>Fungi</taxon>
        <taxon>Dikarya</taxon>
        <taxon>Basidiomycota</taxon>
        <taxon>Agaricomycotina</taxon>
        <taxon>Agaricomycetes</taxon>
        <taxon>Cantharellales</taxon>
        <taxon>Ceratobasidiaceae</taxon>
        <taxon>Rhizoctonia</taxon>
        <taxon>Rhizoctonia solani AG-1</taxon>
    </lineage>
</organism>
<evidence type="ECO:0000313" key="4">
    <source>
        <dbReference type="Proteomes" id="UP000059188"/>
    </source>
</evidence>
<feature type="compositionally biased region" description="Polar residues" evidence="1">
    <location>
        <begin position="448"/>
        <end position="462"/>
    </location>
</feature>
<dbReference type="OrthoDB" id="5579281at2759"/>
<dbReference type="EMBL" id="LN679106">
    <property type="protein sequence ID" value="CEL62487.1"/>
    <property type="molecule type" value="Genomic_DNA"/>
</dbReference>
<dbReference type="STRING" id="1108050.A0A0B7G1Z6"/>
<feature type="compositionally biased region" description="Polar residues" evidence="1">
    <location>
        <begin position="277"/>
        <end position="288"/>
    </location>
</feature>
<dbReference type="InterPro" id="IPR040345">
    <property type="entry name" value="Mug56/Spo71"/>
</dbReference>
<evidence type="ECO:0000259" key="2">
    <source>
        <dbReference type="Pfam" id="PF23207"/>
    </source>
</evidence>
<feature type="region of interest" description="Disordered" evidence="1">
    <location>
        <begin position="15"/>
        <end position="40"/>
    </location>
</feature>
<dbReference type="GO" id="GO:1902657">
    <property type="term" value="P:protein localization to prospore membrane"/>
    <property type="evidence" value="ECO:0007669"/>
    <property type="project" value="InterPro"/>
</dbReference>
<keyword evidence="4" id="KW-1185">Reference proteome</keyword>
<protein>
    <recommendedName>
        <fullName evidence="2">Prospore membrane adapter protein SPO71 PH domain-containing protein</fullName>
    </recommendedName>
</protein>
<dbReference type="PANTHER" id="PTHR28076">
    <property type="entry name" value="SPORULATION-SPECIFIC PROTEIN 71"/>
    <property type="match status" value="1"/>
</dbReference>
<feature type="compositionally biased region" description="Low complexity" evidence="1">
    <location>
        <begin position="424"/>
        <end position="439"/>
    </location>
</feature>
<dbReference type="Proteomes" id="UP000059188">
    <property type="component" value="Unassembled WGS sequence"/>
</dbReference>